<evidence type="ECO:0000313" key="1">
    <source>
        <dbReference type="EMBL" id="RCH46157.1"/>
    </source>
</evidence>
<dbReference type="AlphaFoldDB" id="A0A367G629"/>
<reference evidence="1 2" key="1">
    <citation type="submission" date="2018-02" db="EMBL/GenBank/DDBJ databases">
        <title>Complete genome sequencing of Faecalibacterium prausnitzii strains isolated from the human gut.</title>
        <authorList>
            <person name="Fitzgerald B.C."/>
            <person name="Shkoporov A.N."/>
            <person name="Ross P.R."/>
            <person name="Hill C."/>
        </authorList>
    </citation>
    <scope>NUCLEOTIDE SEQUENCE [LARGE SCALE GENOMIC DNA]</scope>
    <source>
        <strain evidence="1 2">APC942/31-1</strain>
    </source>
</reference>
<organism evidence="1 2">
    <name type="scientific">Blautia obeum</name>
    <dbReference type="NCBI Taxonomy" id="40520"/>
    <lineage>
        <taxon>Bacteria</taxon>
        <taxon>Bacillati</taxon>
        <taxon>Bacillota</taxon>
        <taxon>Clostridia</taxon>
        <taxon>Lachnospirales</taxon>
        <taxon>Lachnospiraceae</taxon>
        <taxon>Blautia</taxon>
    </lineage>
</organism>
<name>A0A367G629_9FIRM</name>
<evidence type="ECO:0000313" key="2">
    <source>
        <dbReference type="Proteomes" id="UP000253208"/>
    </source>
</evidence>
<dbReference type="EMBL" id="PSQG01000002">
    <property type="protein sequence ID" value="RCH46157.1"/>
    <property type="molecule type" value="Genomic_DNA"/>
</dbReference>
<accession>A0A367G629</accession>
<proteinExistence type="predicted"/>
<gene>
    <name evidence="1" type="ORF">C4886_02010</name>
</gene>
<dbReference type="Proteomes" id="UP000253208">
    <property type="component" value="Unassembled WGS sequence"/>
</dbReference>
<dbReference type="RefSeq" id="WP_114001555.1">
    <property type="nucleotide sequence ID" value="NZ_PSQG01000002.1"/>
</dbReference>
<protein>
    <submittedName>
        <fullName evidence="1">Uncharacterized protein</fullName>
    </submittedName>
</protein>
<sequence>MNINDVFIKCVEKWTENELDDRINFAMDKFDNWIKDFDEEKDILCKILEKFNSCVHCYGYIIMETSFMGVPENL</sequence>
<comment type="caution">
    <text evidence="1">The sequence shown here is derived from an EMBL/GenBank/DDBJ whole genome shotgun (WGS) entry which is preliminary data.</text>
</comment>